<gene>
    <name evidence="2" type="ORF">HLUCCX10_13425</name>
</gene>
<dbReference type="InterPro" id="IPR025316">
    <property type="entry name" value="DUF4221"/>
</dbReference>
<keyword evidence="1" id="KW-1133">Transmembrane helix</keyword>
<evidence type="ECO:0008006" key="4">
    <source>
        <dbReference type="Google" id="ProtNLM"/>
    </source>
</evidence>
<name>A0A0P7XZK0_9BACT</name>
<sequence>MKIKDKLSSVIKDIVSIYYWRFTVYSLCLFLLYSCGVFEQTYLEDNKVSKIEIEYDFEKVNLLGDSLTLTYYAKRDIYTKENTDWLFGHNHALNSIDVFNLTKRKFSYRINLESDGPNSIERVYQLKVISPDSIAILDTSISLKIVSSEGKVIKRLDLRVADPESGQPLGYFYNYNDARIVYEKDKQSFILHFLNESVKEREFKANDPHSIFGKVNLSGEVEFLPITHPKIIYDRKGNVDERMPNFRVHEDQLIYGFNFESNIYTHDLSSGEQHVFGGKSRFSQNIQDFSLPPQDFRLLGTWFNSVEYDYYSGLFIRTHWGSQPRLQIDSSPSTALTKPGYIMVFDKSFAVVDEIELPNEYWVEDSFVFSEGMAFWSKESHFNDENIIELGLLRIQKIN</sequence>
<reference evidence="2 3" key="1">
    <citation type="submission" date="2015-09" db="EMBL/GenBank/DDBJ databases">
        <title>Identification and resolution of microdiversity through metagenomic sequencing of parallel consortia.</title>
        <authorList>
            <person name="Nelson W.C."/>
            <person name="Romine M.F."/>
            <person name="Lindemann S.R."/>
        </authorList>
    </citation>
    <scope>NUCLEOTIDE SEQUENCE [LARGE SCALE GENOMIC DNA]</scope>
    <source>
        <strain evidence="2">HL-49</strain>
    </source>
</reference>
<dbReference type="Pfam" id="PF13970">
    <property type="entry name" value="DUF4221"/>
    <property type="match status" value="1"/>
</dbReference>
<evidence type="ECO:0000313" key="2">
    <source>
        <dbReference type="EMBL" id="KPQ13299.1"/>
    </source>
</evidence>
<comment type="caution">
    <text evidence="2">The sequence shown here is derived from an EMBL/GenBank/DDBJ whole genome shotgun (WGS) entry which is preliminary data.</text>
</comment>
<dbReference type="AlphaFoldDB" id="A0A0P7XZK0"/>
<dbReference type="PROSITE" id="PS51257">
    <property type="entry name" value="PROKAR_LIPOPROTEIN"/>
    <property type="match status" value="1"/>
</dbReference>
<dbReference type="Proteomes" id="UP000050421">
    <property type="component" value="Unassembled WGS sequence"/>
</dbReference>
<accession>A0A0P7XZK0</accession>
<dbReference type="EMBL" id="LJXT01000095">
    <property type="protein sequence ID" value="KPQ13299.1"/>
    <property type="molecule type" value="Genomic_DNA"/>
</dbReference>
<dbReference type="PATRIC" id="fig|1305737.6.peg.3401"/>
<evidence type="ECO:0000313" key="3">
    <source>
        <dbReference type="Proteomes" id="UP000050421"/>
    </source>
</evidence>
<keyword evidence="1" id="KW-0812">Transmembrane</keyword>
<evidence type="ECO:0000256" key="1">
    <source>
        <dbReference type="SAM" id="Phobius"/>
    </source>
</evidence>
<dbReference type="OrthoDB" id="1024787at2"/>
<organism evidence="2 3">
    <name type="scientific">Algoriphagus marincola HL-49</name>
    <dbReference type="NCBI Taxonomy" id="1305737"/>
    <lineage>
        <taxon>Bacteria</taxon>
        <taxon>Pseudomonadati</taxon>
        <taxon>Bacteroidota</taxon>
        <taxon>Cytophagia</taxon>
        <taxon>Cytophagales</taxon>
        <taxon>Cyclobacteriaceae</taxon>
        <taxon>Algoriphagus</taxon>
    </lineage>
</organism>
<proteinExistence type="predicted"/>
<protein>
    <recommendedName>
        <fullName evidence="4">DUF4221 domain-containing protein</fullName>
    </recommendedName>
</protein>
<dbReference type="eggNOG" id="ENOG50332K2">
    <property type="taxonomic scope" value="Bacteria"/>
</dbReference>
<keyword evidence="1" id="KW-0472">Membrane</keyword>
<feature type="transmembrane region" description="Helical" evidence="1">
    <location>
        <begin position="20"/>
        <end position="43"/>
    </location>
</feature>